<dbReference type="InterPro" id="IPR002068">
    <property type="entry name" value="A-crystallin/Hsp20_dom"/>
</dbReference>
<reference evidence="4 5" key="1">
    <citation type="submission" date="2016-10" db="EMBL/GenBank/DDBJ databases">
        <authorList>
            <person name="de Groot N.N."/>
        </authorList>
    </citation>
    <scope>NUCLEOTIDE SEQUENCE [LARGE SCALE GENOMIC DNA]</scope>
    <source>
        <strain evidence="4 5">CGMCC 4.1877</strain>
    </source>
</reference>
<organism evidence="4 5">
    <name type="scientific">Pseudonocardia ammonioxydans</name>
    <dbReference type="NCBI Taxonomy" id="260086"/>
    <lineage>
        <taxon>Bacteria</taxon>
        <taxon>Bacillati</taxon>
        <taxon>Actinomycetota</taxon>
        <taxon>Actinomycetes</taxon>
        <taxon>Pseudonocardiales</taxon>
        <taxon>Pseudonocardiaceae</taxon>
        <taxon>Pseudonocardia</taxon>
    </lineage>
</organism>
<dbReference type="OrthoDB" id="5242916at2"/>
<protein>
    <submittedName>
        <fullName evidence="4">HSP20 family protein</fullName>
    </submittedName>
</protein>
<dbReference type="PANTHER" id="PTHR11527">
    <property type="entry name" value="HEAT-SHOCK PROTEIN 20 FAMILY MEMBER"/>
    <property type="match status" value="1"/>
</dbReference>
<evidence type="ECO:0000259" key="3">
    <source>
        <dbReference type="PROSITE" id="PS01031"/>
    </source>
</evidence>
<evidence type="ECO:0000256" key="2">
    <source>
        <dbReference type="RuleBase" id="RU003616"/>
    </source>
</evidence>
<dbReference type="InterPro" id="IPR008978">
    <property type="entry name" value="HSP20-like_chaperone"/>
</dbReference>
<gene>
    <name evidence="4" type="ORF">SAMN05216207_102438</name>
</gene>
<name>A0A1I5CVF4_PSUAM</name>
<dbReference type="RefSeq" id="WP_093348083.1">
    <property type="nucleotide sequence ID" value="NZ_FOUY01000024.1"/>
</dbReference>
<evidence type="ECO:0000256" key="1">
    <source>
        <dbReference type="PROSITE-ProRule" id="PRU00285"/>
    </source>
</evidence>
<keyword evidence="5" id="KW-1185">Reference proteome</keyword>
<sequence length="147" mass="16353">MLMRTDPFRALDRLAAQALDTTGTWSRPAAMPMDAWRHGDEFVVEFDLPGIDPDAVELSLERRTLTVKVERRPTQAEADDVEWVASERPYGVCSRQLMLGDGMDTDRIRASYEAGVLRVRIPVAEAAKPRTIAVDSGHSADRTQITA</sequence>
<dbReference type="Proteomes" id="UP000199614">
    <property type="component" value="Unassembled WGS sequence"/>
</dbReference>
<evidence type="ECO:0000313" key="5">
    <source>
        <dbReference type="Proteomes" id="UP000199614"/>
    </source>
</evidence>
<dbReference type="InterPro" id="IPR031107">
    <property type="entry name" value="Small_HSP"/>
</dbReference>
<proteinExistence type="inferred from homology"/>
<dbReference type="STRING" id="260086.SAMN05216207_102438"/>
<dbReference type="Gene3D" id="2.60.40.790">
    <property type="match status" value="1"/>
</dbReference>
<dbReference type="Pfam" id="PF00011">
    <property type="entry name" value="HSP20"/>
    <property type="match status" value="1"/>
</dbReference>
<evidence type="ECO:0000313" key="4">
    <source>
        <dbReference type="EMBL" id="SFN90942.1"/>
    </source>
</evidence>
<dbReference type="CDD" id="cd06464">
    <property type="entry name" value="ACD_sHsps-like"/>
    <property type="match status" value="1"/>
</dbReference>
<feature type="domain" description="SHSP" evidence="3">
    <location>
        <begin position="24"/>
        <end position="137"/>
    </location>
</feature>
<dbReference type="EMBL" id="FOUY01000024">
    <property type="protein sequence ID" value="SFN90942.1"/>
    <property type="molecule type" value="Genomic_DNA"/>
</dbReference>
<accession>A0A1I5CVF4</accession>
<dbReference type="PROSITE" id="PS01031">
    <property type="entry name" value="SHSP"/>
    <property type="match status" value="1"/>
</dbReference>
<comment type="similarity">
    <text evidence="1 2">Belongs to the small heat shock protein (HSP20) family.</text>
</comment>
<dbReference type="SUPFAM" id="SSF49764">
    <property type="entry name" value="HSP20-like chaperones"/>
    <property type="match status" value="1"/>
</dbReference>
<dbReference type="AlphaFoldDB" id="A0A1I5CVF4"/>